<name>A0A1J9QJG3_9EURO</name>
<protein>
    <submittedName>
        <fullName evidence="2">Uncharacterized protein</fullName>
    </submittedName>
</protein>
<accession>A0A1J9QJG3</accession>
<dbReference type="VEuPathDB" id="FungiDB:AJ78_04394"/>
<sequence length="145" mass="16714">MAVGSSLPEKSKHTLKFAAAPAVKRPRREGEGREEKREKRTKEREERREGKSSSKATQRIVHKAEQEAGNQFLEPAGEFIPSPHRSNTLLRHPRHHEQDQSEVSQQINPKDRADAQRLVTTRSLDCLHDPLDHFSYLQTIYPCAW</sequence>
<reference evidence="2 3" key="1">
    <citation type="submission" date="2015-07" db="EMBL/GenBank/DDBJ databases">
        <title>Emmonsia species relationships and genome sequence.</title>
        <authorList>
            <consortium name="The Broad Institute Genomics Platform"/>
            <person name="Cuomo C.A."/>
            <person name="Munoz J.F."/>
            <person name="Imamovic A."/>
            <person name="Priest M.E."/>
            <person name="Young S."/>
            <person name="Clay O.K."/>
            <person name="McEwen J.G."/>
        </authorList>
    </citation>
    <scope>NUCLEOTIDE SEQUENCE [LARGE SCALE GENOMIC DNA]</scope>
    <source>
        <strain evidence="2 3">UAMH 9510</strain>
    </source>
</reference>
<evidence type="ECO:0000313" key="3">
    <source>
        <dbReference type="Proteomes" id="UP000182235"/>
    </source>
</evidence>
<comment type="caution">
    <text evidence="2">The sequence shown here is derived from an EMBL/GenBank/DDBJ whole genome shotgun (WGS) entry which is preliminary data.</text>
</comment>
<keyword evidence="3" id="KW-1185">Reference proteome</keyword>
<dbReference type="OrthoDB" id="4330770at2759"/>
<dbReference type="EMBL" id="LGRN01000162">
    <property type="protein sequence ID" value="OJD15349.1"/>
    <property type="molecule type" value="Genomic_DNA"/>
</dbReference>
<gene>
    <name evidence="2" type="ORF">AJ78_04394</name>
</gene>
<evidence type="ECO:0000256" key="1">
    <source>
        <dbReference type="SAM" id="MobiDB-lite"/>
    </source>
</evidence>
<feature type="compositionally biased region" description="Basic and acidic residues" evidence="1">
    <location>
        <begin position="28"/>
        <end position="52"/>
    </location>
</feature>
<dbReference type="AlphaFoldDB" id="A0A1J9QJG3"/>
<proteinExistence type="predicted"/>
<organism evidence="2 3">
    <name type="scientific">Emergomyces pasteurianus Ep9510</name>
    <dbReference type="NCBI Taxonomy" id="1447872"/>
    <lineage>
        <taxon>Eukaryota</taxon>
        <taxon>Fungi</taxon>
        <taxon>Dikarya</taxon>
        <taxon>Ascomycota</taxon>
        <taxon>Pezizomycotina</taxon>
        <taxon>Eurotiomycetes</taxon>
        <taxon>Eurotiomycetidae</taxon>
        <taxon>Onygenales</taxon>
        <taxon>Ajellomycetaceae</taxon>
        <taxon>Emergomyces</taxon>
    </lineage>
</organism>
<evidence type="ECO:0000313" key="2">
    <source>
        <dbReference type="EMBL" id="OJD15349.1"/>
    </source>
</evidence>
<dbReference type="Proteomes" id="UP000182235">
    <property type="component" value="Unassembled WGS sequence"/>
</dbReference>
<feature type="region of interest" description="Disordered" evidence="1">
    <location>
        <begin position="1"/>
        <end position="60"/>
    </location>
</feature>
<feature type="region of interest" description="Disordered" evidence="1">
    <location>
        <begin position="73"/>
        <end position="111"/>
    </location>
</feature>